<proteinExistence type="predicted"/>
<evidence type="ECO:0000313" key="6">
    <source>
        <dbReference type="Proteomes" id="UP001140074"/>
    </source>
</evidence>
<feature type="compositionally biased region" description="Low complexity" evidence="3">
    <location>
        <begin position="22"/>
        <end position="38"/>
    </location>
</feature>
<protein>
    <submittedName>
        <fullName evidence="5">Eukaryotic translation initiation factor 4B</fullName>
    </submittedName>
</protein>
<dbReference type="Proteomes" id="UP001140074">
    <property type="component" value="Unassembled WGS sequence"/>
</dbReference>
<dbReference type="PROSITE" id="PS50102">
    <property type="entry name" value="RRM"/>
    <property type="match status" value="1"/>
</dbReference>
<feature type="compositionally biased region" description="Acidic residues" evidence="3">
    <location>
        <begin position="354"/>
        <end position="375"/>
    </location>
</feature>
<feature type="compositionally biased region" description="Basic and acidic residues" evidence="3">
    <location>
        <begin position="223"/>
        <end position="233"/>
    </location>
</feature>
<keyword evidence="5" id="KW-0648">Protein biosynthesis</keyword>
<dbReference type="SMART" id="SM00360">
    <property type="entry name" value="RRM"/>
    <property type="match status" value="1"/>
</dbReference>
<dbReference type="PANTHER" id="PTHR23236">
    <property type="entry name" value="EUKARYOTIC TRANSLATION INITIATION FACTOR 4B/4H"/>
    <property type="match status" value="1"/>
</dbReference>
<dbReference type="GO" id="GO:0003743">
    <property type="term" value="F:translation initiation factor activity"/>
    <property type="evidence" value="ECO:0007669"/>
    <property type="project" value="UniProtKB-KW"/>
</dbReference>
<evidence type="ECO:0000259" key="4">
    <source>
        <dbReference type="PROSITE" id="PS50102"/>
    </source>
</evidence>
<feature type="compositionally biased region" description="Basic and acidic residues" evidence="3">
    <location>
        <begin position="272"/>
        <end position="285"/>
    </location>
</feature>
<dbReference type="InterPro" id="IPR012677">
    <property type="entry name" value="Nucleotide-bd_a/b_plait_sf"/>
</dbReference>
<feature type="region of interest" description="Disordered" evidence="3">
    <location>
        <begin position="1"/>
        <end position="72"/>
    </location>
</feature>
<feature type="compositionally biased region" description="Basic and acidic residues" evidence="3">
    <location>
        <begin position="204"/>
        <end position="214"/>
    </location>
</feature>
<feature type="compositionally biased region" description="Basic and acidic residues" evidence="3">
    <location>
        <begin position="299"/>
        <end position="323"/>
    </location>
</feature>
<dbReference type="PANTHER" id="PTHR23236:SF11">
    <property type="entry name" value="EUKARYOTIC TRANSLATION INITIATION FACTOR 4H"/>
    <property type="match status" value="1"/>
</dbReference>
<dbReference type="GO" id="GO:0005730">
    <property type="term" value="C:nucleolus"/>
    <property type="evidence" value="ECO:0007669"/>
    <property type="project" value="TreeGrafter"/>
</dbReference>
<comment type="caution">
    <text evidence="5">The sequence shown here is derived from an EMBL/GenBank/DDBJ whole genome shotgun (WGS) entry which is preliminary data.</text>
</comment>
<evidence type="ECO:0000313" key="5">
    <source>
        <dbReference type="EMBL" id="KAJ2865825.1"/>
    </source>
</evidence>
<name>A0A9W8IMV4_9FUNG</name>
<feature type="compositionally biased region" description="Basic and acidic residues" evidence="3">
    <location>
        <begin position="42"/>
        <end position="64"/>
    </location>
</feature>
<dbReference type="AlphaFoldDB" id="A0A9W8IMV4"/>
<dbReference type="InterPro" id="IPR035979">
    <property type="entry name" value="RBD_domain_sf"/>
</dbReference>
<dbReference type="Gene3D" id="3.30.70.330">
    <property type="match status" value="1"/>
</dbReference>
<feature type="compositionally biased region" description="Low complexity" evidence="3">
    <location>
        <begin position="177"/>
        <end position="199"/>
    </location>
</feature>
<keyword evidence="1 2" id="KW-0694">RNA-binding</keyword>
<reference evidence="5" key="1">
    <citation type="submission" date="2022-07" db="EMBL/GenBank/DDBJ databases">
        <title>Phylogenomic reconstructions and comparative analyses of Kickxellomycotina fungi.</title>
        <authorList>
            <person name="Reynolds N.K."/>
            <person name="Stajich J.E."/>
            <person name="Barry K."/>
            <person name="Grigoriev I.V."/>
            <person name="Crous P."/>
            <person name="Smith M.E."/>
        </authorList>
    </citation>
    <scope>NUCLEOTIDE SEQUENCE</scope>
    <source>
        <strain evidence="5">RSA 476</strain>
    </source>
</reference>
<gene>
    <name evidence="5" type="primary">TIF3</name>
    <name evidence="5" type="ORF">GGH94_001957</name>
</gene>
<dbReference type="GO" id="GO:0003723">
    <property type="term" value="F:RNA binding"/>
    <property type="evidence" value="ECO:0007669"/>
    <property type="project" value="UniProtKB-UniRule"/>
</dbReference>
<dbReference type="Pfam" id="PF00076">
    <property type="entry name" value="RRM_1"/>
    <property type="match status" value="1"/>
</dbReference>
<organism evidence="5 6">
    <name type="scientific">Coemansia aciculifera</name>
    <dbReference type="NCBI Taxonomy" id="417176"/>
    <lineage>
        <taxon>Eukaryota</taxon>
        <taxon>Fungi</taxon>
        <taxon>Fungi incertae sedis</taxon>
        <taxon>Zoopagomycota</taxon>
        <taxon>Kickxellomycotina</taxon>
        <taxon>Kickxellomycetes</taxon>
        <taxon>Kickxellales</taxon>
        <taxon>Kickxellaceae</taxon>
        <taxon>Coemansia</taxon>
    </lineage>
</organism>
<keyword evidence="6" id="KW-1185">Reference proteome</keyword>
<evidence type="ECO:0000256" key="3">
    <source>
        <dbReference type="SAM" id="MobiDB-lite"/>
    </source>
</evidence>
<feature type="compositionally biased region" description="Basic and acidic residues" evidence="3">
    <location>
        <begin position="432"/>
        <end position="466"/>
    </location>
</feature>
<feature type="compositionally biased region" description="Low complexity" evidence="3">
    <location>
        <begin position="376"/>
        <end position="400"/>
    </location>
</feature>
<keyword evidence="5" id="KW-0396">Initiation factor</keyword>
<evidence type="ECO:0000256" key="1">
    <source>
        <dbReference type="ARBA" id="ARBA00022884"/>
    </source>
</evidence>
<sequence>MSLGDFLSEGPSNMSWADEELALPSAPMATSAAPTRTSVLDAPDRKDLPTSRREYDMPQREPRGPVEFPTEPPFTAYVGNLSYTADEAMLRQFFAGVQSVRLVRDRETERPKGFGYVQFETLDSLKEAVAKDGSEMGGRQLRVNVSEARPTQGGSAHEDRTGGATNWRRADALPVETTSPFESRSSSGFGRSASGFGRTASSGREPREAREPREPLPPSVAEKVSDWRVHKEPVVVAEAQSPPQTAALPPKRSGFSDRFSRSSSGAGPDSGDEPKVWRRERRDSDSATPPVVERQASAPRREPREPREYQAPRDRSASREPTRAPRQPTVAEQANTWRAARAPPAPAAEKPVEAEAEVAEPEVAEPEVAEPEVAEPEAPVAKPEVAEPVAPAAEPVAEPAAVDEEGWSQVEKPTAPRRTANVPATGRGGGRNFDRNRSGSGRHREANPEANGEGEKRSPRPSERRTGGGFFASRDATATESGSWRR</sequence>
<evidence type="ECO:0000256" key="2">
    <source>
        <dbReference type="PROSITE-ProRule" id="PRU00176"/>
    </source>
</evidence>
<dbReference type="SUPFAM" id="SSF54928">
    <property type="entry name" value="RNA-binding domain, RBD"/>
    <property type="match status" value="1"/>
</dbReference>
<dbReference type="InterPro" id="IPR000504">
    <property type="entry name" value="RRM_dom"/>
</dbReference>
<accession>A0A9W8IMV4</accession>
<feature type="domain" description="RRM" evidence="4">
    <location>
        <begin position="74"/>
        <end position="148"/>
    </location>
</feature>
<dbReference type="EMBL" id="JANBUY010000051">
    <property type="protein sequence ID" value="KAJ2865825.1"/>
    <property type="molecule type" value="Genomic_DNA"/>
</dbReference>
<feature type="region of interest" description="Disordered" evidence="3">
    <location>
        <begin position="131"/>
        <end position="486"/>
    </location>
</feature>
<feature type="compositionally biased region" description="Polar residues" evidence="3">
    <location>
        <begin position="476"/>
        <end position="486"/>
    </location>
</feature>